<evidence type="ECO:0000313" key="2">
    <source>
        <dbReference type="Proteomes" id="UP000654279"/>
    </source>
</evidence>
<name>A0A926D0V5_9FIRM</name>
<accession>A0A926D0V5</accession>
<sequence>MFEVKREEFVNKTFRLNKTLVEELAKCASEHKISMNALVAQCCRYALDHMIDPSNKPEA</sequence>
<reference evidence="1" key="1">
    <citation type="submission" date="2020-08" db="EMBL/GenBank/DDBJ databases">
        <title>Genome public.</title>
        <authorList>
            <person name="Liu C."/>
            <person name="Sun Q."/>
        </authorList>
    </citation>
    <scope>NUCLEOTIDE SEQUENCE</scope>
    <source>
        <strain evidence="1">NSJ-44</strain>
    </source>
</reference>
<dbReference type="SUPFAM" id="SSF47598">
    <property type="entry name" value="Ribbon-helix-helix"/>
    <property type="match status" value="1"/>
</dbReference>
<gene>
    <name evidence="1" type="ORF">H8699_08720</name>
</gene>
<evidence type="ECO:0000313" key="1">
    <source>
        <dbReference type="EMBL" id="MBC8529507.1"/>
    </source>
</evidence>
<dbReference type="GO" id="GO:0006355">
    <property type="term" value="P:regulation of DNA-templated transcription"/>
    <property type="evidence" value="ECO:0007669"/>
    <property type="project" value="InterPro"/>
</dbReference>
<keyword evidence="2" id="KW-1185">Reference proteome</keyword>
<dbReference type="Proteomes" id="UP000654279">
    <property type="component" value="Unassembled WGS sequence"/>
</dbReference>
<proteinExistence type="predicted"/>
<evidence type="ECO:0008006" key="3">
    <source>
        <dbReference type="Google" id="ProtNLM"/>
    </source>
</evidence>
<organism evidence="1 2">
    <name type="scientific">Luoshenia tenuis</name>
    <dbReference type="NCBI Taxonomy" id="2763654"/>
    <lineage>
        <taxon>Bacteria</taxon>
        <taxon>Bacillati</taxon>
        <taxon>Bacillota</taxon>
        <taxon>Clostridia</taxon>
        <taxon>Christensenellales</taxon>
        <taxon>Christensenellaceae</taxon>
        <taxon>Luoshenia</taxon>
    </lineage>
</organism>
<dbReference type="RefSeq" id="WP_138294539.1">
    <property type="nucleotide sequence ID" value="NZ_JACRSO010000003.1"/>
</dbReference>
<comment type="caution">
    <text evidence="1">The sequence shown here is derived from an EMBL/GenBank/DDBJ whole genome shotgun (WGS) entry which is preliminary data.</text>
</comment>
<dbReference type="AlphaFoldDB" id="A0A926D0V5"/>
<protein>
    <recommendedName>
        <fullName evidence="3">Toxin-antitoxin system HicB family antitoxin</fullName>
    </recommendedName>
</protein>
<dbReference type="InterPro" id="IPR010985">
    <property type="entry name" value="Ribbon_hlx_hlx"/>
</dbReference>
<dbReference type="EMBL" id="JACRSO010000003">
    <property type="protein sequence ID" value="MBC8529507.1"/>
    <property type="molecule type" value="Genomic_DNA"/>
</dbReference>